<feature type="compositionally biased region" description="Gly residues" evidence="1">
    <location>
        <begin position="1"/>
        <end position="10"/>
    </location>
</feature>
<reference evidence="2" key="3">
    <citation type="submission" date="2006-07" db="EMBL/GenBank/DDBJ databases">
        <authorList>
            <person name="Buell R."/>
        </authorList>
    </citation>
    <scope>NUCLEOTIDE SEQUENCE</scope>
</reference>
<feature type="region of interest" description="Disordered" evidence="1">
    <location>
        <begin position="54"/>
        <end position="75"/>
    </location>
</feature>
<dbReference type="EMBL" id="DP000086">
    <property type="protein sequence ID" value="ABG66216.1"/>
    <property type="molecule type" value="Genomic_DNA"/>
</dbReference>
<sequence length="123" mass="13822">MAPMRGGDGALGIASRHGGTAERRHRTGDWIQFGNLDVGGMWERRSRTSSMRERCAHPSCGTGAVPHPRPAGPARSRFLVPHDRLRFRSFIPSLRFVLVPAQPFRRLGIFLQINHSQVWQISI</sequence>
<evidence type="ECO:0000313" key="2">
    <source>
        <dbReference type="EMBL" id="ABG66216.1"/>
    </source>
</evidence>
<organism evidence="2">
    <name type="scientific">Oryza sativa subsp. japonica</name>
    <name type="common">Rice</name>
    <dbReference type="NCBI Taxonomy" id="39947"/>
    <lineage>
        <taxon>Eukaryota</taxon>
        <taxon>Viridiplantae</taxon>
        <taxon>Streptophyta</taxon>
        <taxon>Embryophyta</taxon>
        <taxon>Tracheophyta</taxon>
        <taxon>Spermatophyta</taxon>
        <taxon>Magnoliopsida</taxon>
        <taxon>Liliopsida</taxon>
        <taxon>Poales</taxon>
        <taxon>Poaceae</taxon>
        <taxon>BOP clade</taxon>
        <taxon>Oryzoideae</taxon>
        <taxon>Oryzeae</taxon>
        <taxon>Oryzinae</taxon>
        <taxon>Oryza</taxon>
        <taxon>Oryza sativa</taxon>
    </lineage>
</organism>
<gene>
    <name evidence="2" type="ordered locus">LOC_Os10g38954</name>
</gene>
<name>Q109C1_ORYSJ</name>
<protein>
    <submittedName>
        <fullName evidence="2">Uncharacterized protein</fullName>
    </submittedName>
</protein>
<accession>Q109C1</accession>
<dbReference type="AlphaFoldDB" id="Q109C1"/>
<reference evidence="2" key="1">
    <citation type="journal article" date="2003" name="Science">
        <title>In-depth view of structure, activity, and evolution of rice chromosome 10.</title>
        <authorList>
            <consortium name="Rice Chromosome 10 Sequencing Consortium"/>
        </authorList>
    </citation>
    <scope>NUCLEOTIDE SEQUENCE [LARGE SCALE GENOMIC DNA]</scope>
</reference>
<feature type="region of interest" description="Disordered" evidence="1">
    <location>
        <begin position="1"/>
        <end position="25"/>
    </location>
</feature>
<reference evidence="2" key="2">
    <citation type="submission" date="2003-05" db="EMBL/GenBank/DDBJ databases">
        <authorList>
            <person name="Buell C.R."/>
            <person name="Wing R.A."/>
            <person name="McCombie W.R."/>
            <person name="Messing J."/>
            <person name="Yuan Q."/>
            <person name="Ouyang S."/>
        </authorList>
    </citation>
    <scope>NUCLEOTIDE SEQUENCE</scope>
</reference>
<evidence type="ECO:0000256" key="1">
    <source>
        <dbReference type="SAM" id="MobiDB-lite"/>
    </source>
</evidence>
<proteinExistence type="predicted"/>